<protein>
    <recommendedName>
        <fullName evidence="4">Secreted protein</fullName>
    </recommendedName>
</protein>
<proteinExistence type="predicted"/>
<keyword evidence="1" id="KW-0732">Signal</keyword>
<reference evidence="2" key="1">
    <citation type="journal article" date="2014" name="Int. J. Syst. Evol. Microbiol.">
        <title>Complete genome sequence of Corynebacterium casei LMG S-19264T (=DSM 44701T), isolated from a smear-ripened cheese.</title>
        <authorList>
            <consortium name="US DOE Joint Genome Institute (JGI-PGF)"/>
            <person name="Walter F."/>
            <person name="Albersmeier A."/>
            <person name="Kalinowski J."/>
            <person name="Ruckert C."/>
        </authorList>
    </citation>
    <scope>NUCLEOTIDE SEQUENCE</scope>
    <source>
        <strain evidence="2">JCM 4790</strain>
    </source>
</reference>
<keyword evidence="3" id="KW-1185">Reference proteome</keyword>
<dbReference type="EMBL" id="BMVU01000003">
    <property type="protein sequence ID" value="GGX58812.1"/>
    <property type="molecule type" value="Genomic_DNA"/>
</dbReference>
<evidence type="ECO:0008006" key="4">
    <source>
        <dbReference type="Google" id="ProtNLM"/>
    </source>
</evidence>
<dbReference type="AlphaFoldDB" id="A0A918ND46"/>
<organism evidence="2 3">
    <name type="scientific">Streptomyces minutiscleroticus</name>
    <dbReference type="NCBI Taxonomy" id="68238"/>
    <lineage>
        <taxon>Bacteria</taxon>
        <taxon>Bacillati</taxon>
        <taxon>Actinomycetota</taxon>
        <taxon>Actinomycetes</taxon>
        <taxon>Kitasatosporales</taxon>
        <taxon>Streptomycetaceae</taxon>
        <taxon>Streptomyces</taxon>
    </lineage>
</organism>
<reference evidence="2" key="2">
    <citation type="submission" date="2020-09" db="EMBL/GenBank/DDBJ databases">
        <authorList>
            <person name="Sun Q."/>
            <person name="Ohkuma M."/>
        </authorList>
    </citation>
    <scope>NUCLEOTIDE SEQUENCE</scope>
    <source>
        <strain evidence="2">JCM 4790</strain>
    </source>
</reference>
<feature type="chain" id="PRO_5037874225" description="Secreted protein" evidence="1">
    <location>
        <begin position="25"/>
        <end position="72"/>
    </location>
</feature>
<evidence type="ECO:0000256" key="1">
    <source>
        <dbReference type="SAM" id="SignalP"/>
    </source>
</evidence>
<gene>
    <name evidence="2" type="ORF">GCM10010358_11160</name>
</gene>
<evidence type="ECO:0000313" key="2">
    <source>
        <dbReference type="EMBL" id="GGX58812.1"/>
    </source>
</evidence>
<comment type="caution">
    <text evidence="2">The sequence shown here is derived from an EMBL/GenBank/DDBJ whole genome shotgun (WGS) entry which is preliminary data.</text>
</comment>
<name>A0A918ND46_9ACTN</name>
<dbReference type="RefSeq" id="WP_190189042.1">
    <property type="nucleotide sequence ID" value="NZ_BMVU01000003.1"/>
</dbReference>
<evidence type="ECO:0000313" key="3">
    <source>
        <dbReference type="Proteomes" id="UP000619244"/>
    </source>
</evidence>
<dbReference type="Proteomes" id="UP000619244">
    <property type="component" value="Unassembled WGS sequence"/>
</dbReference>
<sequence>MRKPVRVLAAVLAASALSAVPAQAAASGPADVTVAQCTAGGGIIIVSIVGNGEDARTVAHCKGGIYDGQPVV</sequence>
<accession>A0A918ND46</accession>
<feature type="signal peptide" evidence="1">
    <location>
        <begin position="1"/>
        <end position="24"/>
    </location>
</feature>